<protein>
    <submittedName>
        <fullName evidence="2">Uncharacterized protein</fullName>
    </submittedName>
</protein>
<organism evidence="2">
    <name type="scientific">Panicum hallii</name>
    <dbReference type="NCBI Taxonomy" id="206008"/>
    <lineage>
        <taxon>Eukaryota</taxon>
        <taxon>Viridiplantae</taxon>
        <taxon>Streptophyta</taxon>
        <taxon>Embryophyta</taxon>
        <taxon>Tracheophyta</taxon>
        <taxon>Spermatophyta</taxon>
        <taxon>Magnoliopsida</taxon>
        <taxon>Liliopsida</taxon>
        <taxon>Poales</taxon>
        <taxon>Poaceae</taxon>
        <taxon>PACMAD clade</taxon>
        <taxon>Panicoideae</taxon>
        <taxon>Panicodae</taxon>
        <taxon>Paniceae</taxon>
        <taxon>Panicinae</taxon>
        <taxon>Panicum</taxon>
        <taxon>Panicum sect. Panicum</taxon>
    </lineage>
</organism>
<dbReference type="EMBL" id="CM008050">
    <property type="protein sequence ID" value="PVH38111.1"/>
    <property type="molecule type" value="Genomic_DNA"/>
</dbReference>
<sequence>MRTDPRSRNERPEKYTGPCRQTNRSGARRIGASQSSLVDRTRKGDAESYGCRLRRRRRRDATRAASSRLLHRRSQRRASCTRTATRATGRGQGARPATRARATPGKWARRSARPHGERARGLSAARQAADAPAATRTHARRGTEEGRGMQMVGRGWRACGAPARATWRHVRDGGWRP</sequence>
<accession>A0A2T8IKB5</accession>
<feature type="compositionally biased region" description="Low complexity" evidence="1">
    <location>
        <begin position="124"/>
        <end position="136"/>
    </location>
</feature>
<evidence type="ECO:0000313" key="2">
    <source>
        <dbReference type="EMBL" id="PVH38111.1"/>
    </source>
</evidence>
<name>A0A2T8IKB5_9POAL</name>
<evidence type="ECO:0000256" key="1">
    <source>
        <dbReference type="SAM" id="MobiDB-lite"/>
    </source>
</evidence>
<feature type="region of interest" description="Disordered" evidence="1">
    <location>
        <begin position="1"/>
        <end position="154"/>
    </location>
</feature>
<gene>
    <name evidence="2" type="ORF">PAHAL_5G181300</name>
</gene>
<dbReference type="Gramene" id="PVH38111">
    <property type="protein sequence ID" value="PVH38111"/>
    <property type="gene ID" value="PAHAL_5G181300"/>
</dbReference>
<feature type="compositionally biased region" description="Low complexity" evidence="1">
    <location>
        <begin position="77"/>
        <end position="105"/>
    </location>
</feature>
<dbReference type="AlphaFoldDB" id="A0A2T8IKB5"/>
<feature type="compositionally biased region" description="Basic and acidic residues" evidence="1">
    <location>
        <begin position="1"/>
        <end position="14"/>
    </location>
</feature>
<dbReference type="Proteomes" id="UP000243499">
    <property type="component" value="Chromosome 5"/>
</dbReference>
<reference evidence="2" key="1">
    <citation type="submission" date="2018-04" db="EMBL/GenBank/DDBJ databases">
        <title>WGS assembly of Panicum hallii.</title>
        <authorList>
            <person name="Lovell J."/>
            <person name="Jenkins J."/>
            <person name="Lowry D."/>
            <person name="Mamidi S."/>
            <person name="Sreedasyam A."/>
            <person name="Weng X."/>
            <person name="Barry K."/>
            <person name="Bonette J."/>
            <person name="Campitelli B."/>
            <person name="Daum C."/>
            <person name="Gordon S."/>
            <person name="Gould B."/>
            <person name="Lipzen A."/>
            <person name="Macqueen A."/>
            <person name="Palacio-Mejia J."/>
            <person name="Plott C."/>
            <person name="Shakirov E."/>
            <person name="Shu S."/>
            <person name="Yoshinaga Y."/>
            <person name="Zane M."/>
            <person name="Rokhsar D."/>
            <person name="Grimwood J."/>
            <person name="Schmutz J."/>
            <person name="Juenger T."/>
        </authorList>
    </citation>
    <scope>NUCLEOTIDE SEQUENCE [LARGE SCALE GENOMIC DNA]</scope>
    <source>
        <strain evidence="2">FIL2</strain>
    </source>
</reference>
<proteinExistence type="predicted"/>